<reference evidence="1" key="1">
    <citation type="submission" date="2019-03" db="EMBL/GenBank/DDBJ databases">
        <authorList>
            <person name="Mank J."/>
            <person name="Almeida P."/>
        </authorList>
    </citation>
    <scope>NUCLEOTIDE SEQUENCE</scope>
    <source>
        <strain evidence="1">78183</strain>
    </source>
</reference>
<dbReference type="EMBL" id="CAADRP010001608">
    <property type="protein sequence ID" value="VFU44771.1"/>
    <property type="molecule type" value="Genomic_DNA"/>
</dbReference>
<accession>A0A6N2LWJ8</accession>
<sequence>MKPMKYQLRDNNLLLNQQQWWQPATMVAHMIHTYEHIDKEDTTCSPLFRLDRIVGAGINILTTHMIEYVMVTDMMIMWKLTINHQARLEGPKYLRNVGIV</sequence>
<proteinExistence type="predicted"/>
<gene>
    <name evidence="1" type="ORF">SVIM_LOCUS276820</name>
</gene>
<name>A0A6N2LWJ8_SALVM</name>
<organism evidence="1">
    <name type="scientific">Salix viminalis</name>
    <name type="common">Common osier</name>
    <name type="synonym">Basket willow</name>
    <dbReference type="NCBI Taxonomy" id="40686"/>
    <lineage>
        <taxon>Eukaryota</taxon>
        <taxon>Viridiplantae</taxon>
        <taxon>Streptophyta</taxon>
        <taxon>Embryophyta</taxon>
        <taxon>Tracheophyta</taxon>
        <taxon>Spermatophyta</taxon>
        <taxon>Magnoliopsida</taxon>
        <taxon>eudicotyledons</taxon>
        <taxon>Gunneridae</taxon>
        <taxon>Pentapetalae</taxon>
        <taxon>rosids</taxon>
        <taxon>fabids</taxon>
        <taxon>Malpighiales</taxon>
        <taxon>Salicaceae</taxon>
        <taxon>Saliceae</taxon>
        <taxon>Salix</taxon>
    </lineage>
</organism>
<protein>
    <submittedName>
        <fullName evidence="1">Uncharacterized protein</fullName>
    </submittedName>
</protein>
<dbReference type="AlphaFoldDB" id="A0A6N2LWJ8"/>
<evidence type="ECO:0000313" key="1">
    <source>
        <dbReference type="EMBL" id="VFU44771.1"/>
    </source>
</evidence>